<feature type="transmembrane region" description="Helical" evidence="1">
    <location>
        <begin position="361"/>
        <end position="384"/>
    </location>
</feature>
<keyword evidence="1" id="KW-1133">Transmembrane helix</keyword>
<sequence length="393" mass="44574">MNISLNFLQINSISKSPFFIPSITSKNALFTISNSHFQKSTSNVIYSNTQLTQYSILKSLFIQFASRCLTFNSNYSFNYSFHSRTIPINSFSLIEDCKFINIHFNESNGGALYSLMPIIIKDCIFQNCSGNKGGAIHSRNTLQILSTLIINCQATTGACFFVDESKNLSVNFSSLLFSSANVDGSFYIEKTQYSDIQNANISGSFAFTQNGIGELESSKIFFAFVEFSNSSAKDRNSGLSFWGKTNFTIEYCRFEFIQCLEEVQPSAAAIWLDDERISGTIQNCDFDDTGFDFDGFSIYVNCAKHIYITGCVFSYSFARFLNDQNSVSSLNNNDFNSMKFLLNLSQISYGNMKKNVNIKIYPVRVIFVFGVIVCVFMIFIELMWKFSKRFHKK</sequence>
<dbReference type="RefSeq" id="XP_068355119.1">
    <property type="nucleotide sequence ID" value="XM_068507717.1"/>
</dbReference>
<dbReference type="SUPFAM" id="SSF51126">
    <property type="entry name" value="Pectin lyase-like"/>
    <property type="match status" value="1"/>
</dbReference>
<evidence type="ECO:0008006" key="4">
    <source>
        <dbReference type="Google" id="ProtNLM"/>
    </source>
</evidence>
<comment type="caution">
    <text evidence="2">The sequence shown here is derived from an EMBL/GenBank/DDBJ whole genome shotgun (WGS) entry which is preliminary data.</text>
</comment>
<keyword evidence="1" id="KW-0472">Membrane</keyword>
<gene>
    <name evidence="2" type="ORF">TRFO_31064</name>
</gene>
<reference evidence="2" key="1">
    <citation type="submission" date="2016-10" db="EMBL/GenBank/DDBJ databases">
        <authorList>
            <person name="Benchimol M."/>
            <person name="Almeida L.G."/>
            <person name="Vasconcelos A.T."/>
            <person name="Perreira-Neves A."/>
            <person name="Rosa I.A."/>
            <person name="Tasca T."/>
            <person name="Bogo M.R."/>
            <person name="de Souza W."/>
        </authorList>
    </citation>
    <scope>NUCLEOTIDE SEQUENCE [LARGE SCALE GENOMIC DNA]</scope>
    <source>
        <strain evidence="2">K</strain>
    </source>
</reference>
<evidence type="ECO:0000313" key="2">
    <source>
        <dbReference type="EMBL" id="OHT01983.1"/>
    </source>
</evidence>
<keyword evidence="1" id="KW-0812">Transmembrane</keyword>
<dbReference type="AlphaFoldDB" id="A0A1J4JS61"/>
<dbReference type="GeneID" id="94842421"/>
<protein>
    <recommendedName>
        <fullName evidence="4">Right handed beta helix domain-containing protein</fullName>
    </recommendedName>
</protein>
<proteinExistence type="predicted"/>
<dbReference type="EMBL" id="MLAK01000887">
    <property type="protein sequence ID" value="OHT01983.1"/>
    <property type="molecule type" value="Genomic_DNA"/>
</dbReference>
<dbReference type="VEuPathDB" id="TrichDB:TRFO_31064"/>
<dbReference type="Proteomes" id="UP000179807">
    <property type="component" value="Unassembled WGS sequence"/>
</dbReference>
<evidence type="ECO:0000313" key="3">
    <source>
        <dbReference type="Proteomes" id="UP000179807"/>
    </source>
</evidence>
<evidence type="ECO:0000256" key="1">
    <source>
        <dbReference type="SAM" id="Phobius"/>
    </source>
</evidence>
<dbReference type="InterPro" id="IPR011050">
    <property type="entry name" value="Pectin_lyase_fold/virulence"/>
</dbReference>
<name>A0A1J4JS61_9EUKA</name>
<organism evidence="2 3">
    <name type="scientific">Tritrichomonas foetus</name>
    <dbReference type="NCBI Taxonomy" id="1144522"/>
    <lineage>
        <taxon>Eukaryota</taxon>
        <taxon>Metamonada</taxon>
        <taxon>Parabasalia</taxon>
        <taxon>Tritrichomonadida</taxon>
        <taxon>Tritrichomonadidae</taxon>
        <taxon>Tritrichomonas</taxon>
    </lineage>
</organism>
<accession>A0A1J4JS61</accession>
<keyword evidence="3" id="KW-1185">Reference proteome</keyword>